<feature type="region of interest" description="Disordered" evidence="1">
    <location>
        <begin position="23"/>
        <end position="47"/>
    </location>
</feature>
<protein>
    <submittedName>
        <fullName evidence="2">Uncharacterized protein</fullName>
    </submittedName>
</protein>
<evidence type="ECO:0000313" key="3">
    <source>
        <dbReference type="Proteomes" id="UP001374535"/>
    </source>
</evidence>
<proteinExistence type="predicted"/>
<gene>
    <name evidence="2" type="ORF">V8G54_032771</name>
</gene>
<name>A0AAQ3MMS9_VIGMU</name>
<evidence type="ECO:0000256" key="1">
    <source>
        <dbReference type="SAM" id="MobiDB-lite"/>
    </source>
</evidence>
<feature type="compositionally biased region" description="Polar residues" evidence="1">
    <location>
        <begin position="28"/>
        <end position="41"/>
    </location>
</feature>
<dbReference type="AlphaFoldDB" id="A0AAQ3MMS9"/>
<sequence>MNVRCVRNIVVAPRVSFPIQEKGRLGVPSSSRQPSVSTPNRINAAPPSRPSTLLATTLTLKHCRPSRPLLLWPALFHARERNTANARHRLSPLPVPMSLVVIVTKTDNVTGVVNAVLFLRWVSSILFKLRNAHQERWRRCRGPFQTSSPPMANGAGRGVVNVSTSFFDPHSSPQLQPQNRFGVRHVATRAQSPSSSLHHHRAAAISAPSRHPWPPSRMEQVLARPPPFLS</sequence>
<dbReference type="EMBL" id="CP144691">
    <property type="protein sequence ID" value="WVY93683.1"/>
    <property type="molecule type" value="Genomic_DNA"/>
</dbReference>
<dbReference type="Proteomes" id="UP001374535">
    <property type="component" value="Chromosome 10"/>
</dbReference>
<organism evidence="2 3">
    <name type="scientific">Vigna mungo</name>
    <name type="common">Black gram</name>
    <name type="synonym">Phaseolus mungo</name>
    <dbReference type="NCBI Taxonomy" id="3915"/>
    <lineage>
        <taxon>Eukaryota</taxon>
        <taxon>Viridiplantae</taxon>
        <taxon>Streptophyta</taxon>
        <taxon>Embryophyta</taxon>
        <taxon>Tracheophyta</taxon>
        <taxon>Spermatophyta</taxon>
        <taxon>Magnoliopsida</taxon>
        <taxon>eudicotyledons</taxon>
        <taxon>Gunneridae</taxon>
        <taxon>Pentapetalae</taxon>
        <taxon>rosids</taxon>
        <taxon>fabids</taxon>
        <taxon>Fabales</taxon>
        <taxon>Fabaceae</taxon>
        <taxon>Papilionoideae</taxon>
        <taxon>50 kb inversion clade</taxon>
        <taxon>NPAAA clade</taxon>
        <taxon>indigoferoid/millettioid clade</taxon>
        <taxon>Phaseoleae</taxon>
        <taxon>Vigna</taxon>
    </lineage>
</organism>
<feature type="region of interest" description="Disordered" evidence="1">
    <location>
        <begin position="186"/>
        <end position="230"/>
    </location>
</feature>
<evidence type="ECO:0000313" key="2">
    <source>
        <dbReference type="EMBL" id="WVY93683.1"/>
    </source>
</evidence>
<reference evidence="2 3" key="1">
    <citation type="journal article" date="2023" name="Life. Sci Alliance">
        <title>Evolutionary insights into 3D genome organization and epigenetic landscape of Vigna mungo.</title>
        <authorList>
            <person name="Junaid A."/>
            <person name="Singh B."/>
            <person name="Bhatia S."/>
        </authorList>
    </citation>
    <scope>NUCLEOTIDE SEQUENCE [LARGE SCALE GENOMIC DNA]</scope>
    <source>
        <strain evidence="2">Urdbean</strain>
    </source>
</reference>
<accession>A0AAQ3MMS9</accession>
<keyword evidence="3" id="KW-1185">Reference proteome</keyword>